<dbReference type="CDD" id="cd08071">
    <property type="entry name" value="MPN_DUF2466"/>
    <property type="match status" value="1"/>
</dbReference>
<keyword evidence="4" id="KW-0862">Zinc</keyword>
<dbReference type="PANTHER" id="PTHR30471:SF3">
    <property type="entry name" value="UPF0758 PROTEIN YEES-RELATED"/>
    <property type="match status" value="1"/>
</dbReference>
<keyword evidence="5" id="KW-0482">Metalloprotease</keyword>
<dbReference type="EMBL" id="JRLZ01000005">
    <property type="protein sequence ID" value="KGO96071.1"/>
    <property type="molecule type" value="Genomic_DNA"/>
</dbReference>
<proteinExistence type="predicted"/>
<dbReference type="Pfam" id="PF04002">
    <property type="entry name" value="RadC"/>
    <property type="match status" value="1"/>
</dbReference>
<name>A0A0A2MWS9_9FLAO</name>
<comment type="caution">
    <text evidence="7">The sequence shown here is derived from an EMBL/GenBank/DDBJ whole genome shotgun (WGS) entry which is preliminary data.</text>
</comment>
<dbReference type="PANTHER" id="PTHR30471">
    <property type="entry name" value="DNA REPAIR PROTEIN RADC"/>
    <property type="match status" value="1"/>
</dbReference>
<dbReference type="PROSITE" id="PS01302">
    <property type="entry name" value="UPF0758"/>
    <property type="match status" value="1"/>
</dbReference>
<keyword evidence="2" id="KW-0479">Metal-binding</keyword>
<dbReference type="GO" id="GO:0006508">
    <property type="term" value="P:proteolysis"/>
    <property type="evidence" value="ECO:0007669"/>
    <property type="project" value="UniProtKB-KW"/>
</dbReference>
<dbReference type="InterPro" id="IPR020891">
    <property type="entry name" value="UPF0758_CS"/>
</dbReference>
<evidence type="ECO:0000313" key="8">
    <source>
        <dbReference type="Proteomes" id="UP000030149"/>
    </source>
</evidence>
<sequence length="145" mass="16174">MENIIAEIQVSYRTRISKKEKVTSNQKAYDIFLCSWSMQTLELQEEFKVLLLNRANEVLGIYPLSKGGTSGTIVDVKLLFAVALKCNASGIIICHNHPSGNCKPSQNDIALTKKVKSGAELLDIQFVDHLIITKDNFYSFSSEGF</sequence>
<evidence type="ECO:0000256" key="2">
    <source>
        <dbReference type="ARBA" id="ARBA00022723"/>
    </source>
</evidence>
<keyword evidence="8" id="KW-1185">Reference proteome</keyword>
<dbReference type="RefSeq" id="WP_035630337.1">
    <property type="nucleotide sequence ID" value="NZ_AVCS01000008.1"/>
</dbReference>
<evidence type="ECO:0000313" key="7">
    <source>
        <dbReference type="EMBL" id="KGO96071.1"/>
    </source>
</evidence>
<evidence type="ECO:0000256" key="5">
    <source>
        <dbReference type="ARBA" id="ARBA00023049"/>
    </source>
</evidence>
<dbReference type="AlphaFoldDB" id="A0A0A2MWS9"/>
<organism evidence="7 8">
    <name type="scientific">Flavobacterium enshiense DK69</name>
    <dbReference type="NCBI Taxonomy" id="1107311"/>
    <lineage>
        <taxon>Bacteria</taxon>
        <taxon>Pseudomonadati</taxon>
        <taxon>Bacteroidota</taxon>
        <taxon>Flavobacteriia</taxon>
        <taxon>Flavobacteriales</taxon>
        <taxon>Flavobacteriaceae</taxon>
        <taxon>Flavobacterium</taxon>
    </lineage>
</organism>
<dbReference type="GO" id="GO:0046872">
    <property type="term" value="F:metal ion binding"/>
    <property type="evidence" value="ECO:0007669"/>
    <property type="project" value="UniProtKB-KW"/>
</dbReference>
<evidence type="ECO:0000256" key="4">
    <source>
        <dbReference type="ARBA" id="ARBA00022833"/>
    </source>
</evidence>
<dbReference type="InterPro" id="IPR001405">
    <property type="entry name" value="UPF0758"/>
</dbReference>
<dbReference type="Gene3D" id="3.40.140.10">
    <property type="entry name" value="Cytidine Deaminase, domain 2"/>
    <property type="match status" value="1"/>
</dbReference>
<protein>
    <submittedName>
        <fullName evidence="7">DNA repair protein</fullName>
    </submittedName>
</protein>
<dbReference type="GO" id="GO:0008237">
    <property type="term" value="F:metallopeptidase activity"/>
    <property type="evidence" value="ECO:0007669"/>
    <property type="project" value="UniProtKB-KW"/>
</dbReference>
<dbReference type="InterPro" id="IPR037518">
    <property type="entry name" value="MPN"/>
</dbReference>
<dbReference type="PROSITE" id="PS50249">
    <property type="entry name" value="MPN"/>
    <property type="match status" value="1"/>
</dbReference>
<dbReference type="InterPro" id="IPR025657">
    <property type="entry name" value="RadC_JAB"/>
</dbReference>
<gene>
    <name evidence="7" type="ORF">Q767_07355</name>
</gene>
<dbReference type="PATRIC" id="fig|1107311.5.peg.2670"/>
<dbReference type="Proteomes" id="UP000030149">
    <property type="component" value="Unassembled WGS sequence"/>
</dbReference>
<reference evidence="8" key="1">
    <citation type="submission" date="2013-09" db="EMBL/GenBank/DDBJ databases">
        <authorList>
            <person name="Zeng Z."/>
            <person name="Chen C."/>
        </authorList>
    </citation>
    <scope>NUCLEOTIDE SEQUENCE [LARGE SCALE GENOMIC DNA]</scope>
    <source>
        <strain evidence="8">DK69</strain>
    </source>
</reference>
<keyword evidence="1" id="KW-0645">Protease</keyword>
<evidence type="ECO:0000256" key="3">
    <source>
        <dbReference type="ARBA" id="ARBA00022801"/>
    </source>
</evidence>
<feature type="domain" description="MPN" evidence="6">
    <location>
        <begin position="21"/>
        <end position="145"/>
    </location>
</feature>
<keyword evidence="3" id="KW-0378">Hydrolase</keyword>
<dbReference type="OrthoDB" id="9804482at2"/>
<dbReference type="eggNOG" id="COG2003">
    <property type="taxonomic scope" value="Bacteria"/>
</dbReference>
<reference evidence="7 8" key="2">
    <citation type="journal article" date="2015" name="Stand. Genomic Sci.">
        <title>High quality draft genomic sequence of Flavobacterium enshiense DK69(T) and comparison among Flavobacterium genomes.</title>
        <authorList>
            <person name="Zeng Z."/>
            <person name="Chen C."/>
            <person name="Du H."/>
            <person name="Wang G."/>
            <person name="Li M."/>
        </authorList>
    </citation>
    <scope>NUCLEOTIDE SEQUENCE [LARGE SCALE GENOMIC DNA]</scope>
    <source>
        <strain evidence="7 8">DK69</strain>
    </source>
</reference>
<dbReference type="SUPFAM" id="SSF102712">
    <property type="entry name" value="JAB1/MPN domain"/>
    <property type="match status" value="1"/>
</dbReference>
<dbReference type="STRING" id="1107311.Q767_07355"/>
<evidence type="ECO:0000259" key="6">
    <source>
        <dbReference type="PROSITE" id="PS50249"/>
    </source>
</evidence>
<evidence type="ECO:0000256" key="1">
    <source>
        <dbReference type="ARBA" id="ARBA00022670"/>
    </source>
</evidence>
<accession>A0A0A2MWS9</accession>